<gene>
    <name evidence="1" type="ORF">SAMN04487775_103157</name>
</gene>
<dbReference type="Pfam" id="PF11187">
    <property type="entry name" value="Mbeg1-like"/>
    <property type="match status" value="1"/>
</dbReference>
<reference evidence="2" key="1">
    <citation type="submission" date="2016-10" db="EMBL/GenBank/DDBJ databases">
        <authorList>
            <person name="Varghese N."/>
            <person name="Submissions S."/>
        </authorList>
    </citation>
    <scope>NUCLEOTIDE SEQUENCE [LARGE SCALE GENOMIC DNA]</scope>
    <source>
        <strain evidence="2">XBD1002</strain>
    </source>
</reference>
<dbReference type="AlphaFoldDB" id="A0A1I3JP33"/>
<evidence type="ECO:0008006" key="3">
    <source>
        <dbReference type="Google" id="ProtNLM"/>
    </source>
</evidence>
<dbReference type="EMBL" id="FORI01000003">
    <property type="protein sequence ID" value="SFI62017.1"/>
    <property type="molecule type" value="Genomic_DNA"/>
</dbReference>
<dbReference type="InterPro" id="IPR029058">
    <property type="entry name" value="AB_hydrolase_fold"/>
</dbReference>
<keyword evidence="2" id="KW-1185">Reference proteome</keyword>
<sequence>MADFFDYLNWRGDISFDKVAFNKIDALLLAHLSYSIFDGVVPSTFTERKTFAQVAKDFAATTDYEERINIGFLINKRTAELMFKTAESERYRNVELCGFRSIYNEENVEQFAAVTFIIDGKNVIALRGTDDTIVGWKEDFNIAWIPQIPAQKDALEYFSEAEKALSGNFILTGHSKGGNLVINTAVNCGEKAQKRIDNVYNFDGPGFAADFFDTEEYKAVEERIYSFYPGFSVVGMIFHHPKNFEIVKSEGFAFWQHDAMSWQIMGSNFVNEAEFTDESRLFYSAFNEWIDKLKVSQKKEFVQTMFGILEASGCKTNNEIEKEALKATAKMLAYYAELDRTKRNDMKKILSMFKDVIADDIPIFKPLVLLKNNLRITGGGSII</sequence>
<protein>
    <recommendedName>
        <fullName evidence="3">DUF2974 domain-containing protein</fullName>
    </recommendedName>
</protein>
<organism evidence="1 2">
    <name type="scientific">Treponema bryantii</name>
    <dbReference type="NCBI Taxonomy" id="163"/>
    <lineage>
        <taxon>Bacteria</taxon>
        <taxon>Pseudomonadati</taxon>
        <taxon>Spirochaetota</taxon>
        <taxon>Spirochaetia</taxon>
        <taxon>Spirochaetales</taxon>
        <taxon>Treponemataceae</taxon>
        <taxon>Treponema</taxon>
    </lineage>
</organism>
<proteinExistence type="predicted"/>
<accession>A0A1I3JP33</accession>
<dbReference type="InterPro" id="IPR024499">
    <property type="entry name" value="Mbeg1-like"/>
</dbReference>
<name>A0A1I3JP33_9SPIR</name>
<dbReference type="RefSeq" id="WP_074931001.1">
    <property type="nucleotide sequence ID" value="NZ_FORI01000003.1"/>
</dbReference>
<dbReference type="OrthoDB" id="9769481at2"/>
<evidence type="ECO:0000313" key="2">
    <source>
        <dbReference type="Proteomes" id="UP000182737"/>
    </source>
</evidence>
<evidence type="ECO:0000313" key="1">
    <source>
        <dbReference type="EMBL" id="SFI62017.1"/>
    </source>
</evidence>
<dbReference type="SUPFAM" id="SSF53474">
    <property type="entry name" value="alpha/beta-Hydrolases"/>
    <property type="match status" value="1"/>
</dbReference>
<dbReference type="Proteomes" id="UP000182737">
    <property type="component" value="Unassembled WGS sequence"/>
</dbReference>